<keyword evidence="5" id="KW-0479">Metal-binding</keyword>
<dbReference type="PROSITE" id="PS51002">
    <property type="entry name" value="CYTB_NTER"/>
    <property type="match status" value="1"/>
</dbReference>
<sequence length="557" mass="60853">MDIPKRGISETILGKDPLHIQDLPLRRVPDYMRKKGGFLYWTGALVSIAFIYQVITGLLLLLYYNPANAYATTETIINEVPFGSLLLTTHLYGAYAMIALVYIHMFRNYFMGAYKKPRQLQWITGVILLLLTVGVGYFGYSMTGDVLSVDATDVGRGIALSVPVIGPWLENVFFGNGTTTGLFIRMLGWHIILAALVGLLFGFHFFMAEANGMMPSNKESKYRAPAIDEEKPTYKPWSPYNLAFTVQLALMTFGIIILIPSVVALLPNVPALFSPFPQVSPSSSLASFVPPYPPWFLLFVYKAVDFEMFTAFGGLEALAATITFAVIPLIYFIIIPFIDNSNDLHPLARPVVTAFGILGIIYLVILSLWGALAPGVEIPGWETAAVVVPPFVLVVGGMLALGRLYKKGRLRVGARSMLASFIIFAMIMSVGIFEFAQNFSAFLAHSDGLNLVSSIFTGGVTVFAAVGTMKSADVSQKIEMAMGETVKKPKNVHYMSQNTAIALTSIIAIAMIAIAYVISGLNPTYVPNESEFGIGLGVLLILAGIVLRIYRAANYHE</sequence>
<keyword evidence="7 10" id="KW-1133">Transmembrane helix</keyword>
<evidence type="ECO:0000256" key="5">
    <source>
        <dbReference type="ARBA" id="ARBA00022723"/>
    </source>
</evidence>
<name>A0AA37BRH4_9ARCH</name>
<dbReference type="InterPro" id="IPR027387">
    <property type="entry name" value="Cytb/b6-like_sf"/>
</dbReference>
<evidence type="ECO:0000256" key="8">
    <source>
        <dbReference type="ARBA" id="ARBA00023004"/>
    </source>
</evidence>
<evidence type="ECO:0000259" key="11">
    <source>
        <dbReference type="PROSITE" id="PS51002"/>
    </source>
</evidence>
<keyword evidence="2" id="KW-0813">Transport</keyword>
<dbReference type="GO" id="GO:0016491">
    <property type="term" value="F:oxidoreductase activity"/>
    <property type="evidence" value="ECO:0007669"/>
    <property type="project" value="InterPro"/>
</dbReference>
<keyword evidence="14" id="KW-1185">Reference proteome</keyword>
<dbReference type="InterPro" id="IPR036150">
    <property type="entry name" value="Cyt_b/b6_C_sf"/>
</dbReference>
<dbReference type="Gene3D" id="1.20.810.10">
    <property type="entry name" value="Cytochrome Bc1 Complex, Chain C"/>
    <property type="match status" value="1"/>
</dbReference>
<dbReference type="GO" id="GO:0009055">
    <property type="term" value="F:electron transfer activity"/>
    <property type="evidence" value="ECO:0007669"/>
    <property type="project" value="InterPro"/>
</dbReference>
<feature type="transmembrane region" description="Helical" evidence="10">
    <location>
        <begin position="448"/>
        <end position="467"/>
    </location>
</feature>
<evidence type="ECO:0000256" key="3">
    <source>
        <dbReference type="ARBA" id="ARBA00022617"/>
    </source>
</evidence>
<evidence type="ECO:0000313" key="14">
    <source>
        <dbReference type="Proteomes" id="UP000632195"/>
    </source>
</evidence>
<evidence type="ECO:0000256" key="10">
    <source>
        <dbReference type="SAM" id="Phobius"/>
    </source>
</evidence>
<dbReference type="PANTHER" id="PTHR19271">
    <property type="entry name" value="CYTOCHROME B"/>
    <property type="match status" value="1"/>
</dbReference>
<dbReference type="AlphaFoldDB" id="A0AA37BRH4"/>
<comment type="caution">
    <text evidence="13">The sequence shown here is derived from an EMBL/GenBank/DDBJ whole genome shotgun (WGS) entry which is preliminary data.</text>
</comment>
<feature type="transmembrane region" description="Helical" evidence="10">
    <location>
        <begin position="317"/>
        <end position="338"/>
    </location>
</feature>
<dbReference type="EMBL" id="BMNY01000001">
    <property type="protein sequence ID" value="GGM73755.1"/>
    <property type="molecule type" value="Genomic_DNA"/>
</dbReference>
<feature type="transmembrane region" description="Helical" evidence="10">
    <location>
        <begin position="500"/>
        <end position="520"/>
    </location>
</feature>
<dbReference type="SUPFAM" id="SSF81648">
    <property type="entry name" value="a domain/subunit of cytochrome bc1 complex (Ubiquinol-cytochrome c reductase)"/>
    <property type="match status" value="1"/>
</dbReference>
<evidence type="ECO:0000256" key="9">
    <source>
        <dbReference type="ARBA" id="ARBA00023136"/>
    </source>
</evidence>
<keyword evidence="4 10" id="KW-0812">Transmembrane</keyword>
<gene>
    <name evidence="13" type="ORF">GCM10007108_09630</name>
</gene>
<evidence type="ECO:0000256" key="6">
    <source>
        <dbReference type="ARBA" id="ARBA00022982"/>
    </source>
</evidence>
<dbReference type="GO" id="GO:0046872">
    <property type="term" value="F:metal ion binding"/>
    <property type="evidence" value="ECO:0007669"/>
    <property type="project" value="UniProtKB-KW"/>
</dbReference>
<reference evidence="13" key="1">
    <citation type="journal article" date="2014" name="Int. J. Syst. Evol. Microbiol.">
        <title>Complete genome sequence of Corynebacterium casei LMG S-19264T (=DSM 44701T), isolated from a smear-ripened cheese.</title>
        <authorList>
            <consortium name="US DOE Joint Genome Institute (JGI-PGF)"/>
            <person name="Walter F."/>
            <person name="Albersmeier A."/>
            <person name="Kalinowski J."/>
            <person name="Ruckert C."/>
        </authorList>
    </citation>
    <scope>NUCLEOTIDE SEQUENCE</scope>
    <source>
        <strain evidence="13">JCM 13583</strain>
    </source>
</reference>
<protein>
    <recommendedName>
        <fullName evidence="15">Cytochrome bc complex cytochrome b subunit</fullName>
    </recommendedName>
</protein>
<dbReference type="InterPro" id="IPR005798">
    <property type="entry name" value="Cyt_b/b6_C"/>
</dbReference>
<keyword evidence="8" id="KW-0408">Iron</keyword>
<evidence type="ECO:0000313" key="13">
    <source>
        <dbReference type="EMBL" id="GGM73755.1"/>
    </source>
</evidence>
<dbReference type="PANTHER" id="PTHR19271:SF16">
    <property type="entry name" value="CYTOCHROME B"/>
    <property type="match status" value="1"/>
</dbReference>
<dbReference type="GO" id="GO:0016020">
    <property type="term" value="C:membrane"/>
    <property type="evidence" value="ECO:0007669"/>
    <property type="project" value="UniProtKB-SubCell"/>
</dbReference>
<organism evidence="13 14">
    <name type="scientific">Thermogymnomonas acidicola</name>
    <dbReference type="NCBI Taxonomy" id="399579"/>
    <lineage>
        <taxon>Archaea</taxon>
        <taxon>Methanobacteriati</taxon>
        <taxon>Thermoplasmatota</taxon>
        <taxon>Thermoplasmata</taxon>
        <taxon>Thermoplasmatales</taxon>
        <taxon>Thermogymnomonas</taxon>
    </lineage>
</organism>
<feature type="domain" description="Cytochrome b/b6 C-terminal region profile" evidence="12">
    <location>
        <begin position="230"/>
        <end position="374"/>
    </location>
</feature>
<feature type="transmembrane region" description="Helical" evidence="10">
    <location>
        <begin position="532"/>
        <end position="550"/>
    </location>
</feature>
<feature type="transmembrane region" description="Helical" evidence="10">
    <location>
        <begin position="417"/>
        <end position="436"/>
    </location>
</feature>
<accession>A0AA37BRH4</accession>
<feature type="transmembrane region" description="Helical" evidence="10">
    <location>
        <begin position="187"/>
        <end position="208"/>
    </location>
</feature>
<comment type="subcellular location">
    <subcellularLocation>
        <location evidence="1">Membrane</location>
        <topology evidence="1">Multi-pass membrane protein</topology>
    </subcellularLocation>
</comment>
<dbReference type="InterPro" id="IPR016174">
    <property type="entry name" value="Di-haem_cyt_TM"/>
</dbReference>
<dbReference type="SUPFAM" id="SSF81342">
    <property type="entry name" value="Transmembrane di-heme cytochromes"/>
    <property type="match status" value="1"/>
</dbReference>
<keyword evidence="6" id="KW-0249">Electron transport</keyword>
<feature type="transmembrane region" description="Helical" evidence="10">
    <location>
        <begin position="384"/>
        <end position="405"/>
    </location>
</feature>
<evidence type="ECO:0000256" key="7">
    <source>
        <dbReference type="ARBA" id="ARBA00022989"/>
    </source>
</evidence>
<dbReference type="PROSITE" id="PS51003">
    <property type="entry name" value="CYTB_CTER"/>
    <property type="match status" value="1"/>
</dbReference>
<feature type="transmembrane region" description="Helical" evidence="10">
    <location>
        <begin position="350"/>
        <end position="372"/>
    </location>
</feature>
<evidence type="ECO:0008006" key="15">
    <source>
        <dbReference type="Google" id="ProtNLM"/>
    </source>
</evidence>
<keyword evidence="3" id="KW-0349">Heme</keyword>
<dbReference type="InterPro" id="IPR005797">
    <property type="entry name" value="Cyt_b/b6_N"/>
</dbReference>
<feature type="transmembrane region" description="Helical" evidence="10">
    <location>
        <begin position="240"/>
        <end position="266"/>
    </location>
</feature>
<feature type="transmembrane region" description="Helical" evidence="10">
    <location>
        <begin position="38"/>
        <end position="64"/>
    </location>
</feature>
<proteinExistence type="predicted"/>
<feature type="domain" description="Cytochrome b/b6 N-terminal region profile" evidence="11">
    <location>
        <begin position="1"/>
        <end position="217"/>
    </location>
</feature>
<dbReference type="Pfam" id="PF13631">
    <property type="entry name" value="Cytochrom_B_N_2"/>
    <property type="match status" value="1"/>
</dbReference>
<dbReference type="GO" id="GO:0022904">
    <property type="term" value="P:respiratory electron transport chain"/>
    <property type="evidence" value="ECO:0007669"/>
    <property type="project" value="InterPro"/>
</dbReference>
<reference evidence="13" key="2">
    <citation type="submission" date="2022-09" db="EMBL/GenBank/DDBJ databases">
        <authorList>
            <person name="Sun Q."/>
            <person name="Ohkuma M."/>
        </authorList>
    </citation>
    <scope>NUCLEOTIDE SEQUENCE</scope>
    <source>
        <strain evidence="13">JCM 13583</strain>
    </source>
</reference>
<evidence type="ECO:0000256" key="1">
    <source>
        <dbReference type="ARBA" id="ARBA00004141"/>
    </source>
</evidence>
<feature type="transmembrane region" description="Helical" evidence="10">
    <location>
        <begin position="122"/>
        <end position="140"/>
    </location>
</feature>
<dbReference type="RefSeq" id="WP_188680777.1">
    <property type="nucleotide sequence ID" value="NZ_BMNY01000001.1"/>
</dbReference>
<keyword evidence="9 10" id="KW-0472">Membrane</keyword>
<dbReference type="Proteomes" id="UP000632195">
    <property type="component" value="Unassembled WGS sequence"/>
</dbReference>
<evidence type="ECO:0000256" key="2">
    <source>
        <dbReference type="ARBA" id="ARBA00022448"/>
    </source>
</evidence>
<evidence type="ECO:0000256" key="4">
    <source>
        <dbReference type="ARBA" id="ARBA00022692"/>
    </source>
</evidence>
<evidence type="ECO:0000259" key="12">
    <source>
        <dbReference type="PROSITE" id="PS51003"/>
    </source>
</evidence>